<keyword evidence="1" id="KW-0548">Nucleotidyltransferase</keyword>
<dbReference type="InterPro" id="IPR029044">
    <property type="entry name" value="Nucleotide-diphossugar_trans"/>
</dbReference>
<dbReference type="PANTHER" id="PTHR21485:SF6">
    <property type="entry name" value="N-ACYLNEURAMINATE CYTIDYLYLTRANSFERASE-RELATED"/>
    <property type="match status" value="1"/>
</dbReference>
<dbReference type="CDD" id="cd02513">
    <property type="entry name" value="CMP-NeuAc_Synthase"/>
    <property type="match status" value="1"/>
</dbReference>
<dbReference type="PANTHER" id="PTHR21485">
    <property type="entry name" value="HAD SUPERFAMILY MEMBERS CMAS AND KDSC"/>
    <property type="match status" value="1"/>
</dbReference>
<dbReference type="InterPro" id="IPR003329">
    <property type="entry name" value="Cytidylyl_trans"/>
</dbReference>
<proteinExistence type="predicted"/>
<organism evidence="1 2">
    <name type="scientific">Bacteroides muris</name>
    <name type="common">ex Fokt et al. 2023</name>
    <dbReference type="NCBI Taxonomy" id="2937417"/>
    <lineage>
        <taxon>Bacteria</taxon>
        <taxon>Pseudomonadati</taxon>
        <taxon>Bacteroidota</taxon>
        <taxon>Bacteroidia</taxon>
        <taxon>Bacteroidales</taxon>
        <taxon>Bacteroidaceae</taxon>
        <taxon>Bacteroides</taxon>
    </lineage>
</organism>
<dbReference type="EC" id="2.7.7.81" evidence="1"/>
<dbReference type="AlphaFoldDB" id="A0A9X2NTU6"/>
<reference evidence="1" key="1">
    <citation type="journal article" date="2022" name="Arch. Microbiol.">
        <title>Bacteroides muris sp. nov. isolated from the cecum of wild-derived house mice.</title>
        <authorList>
            <person name="Fokt H."/>
            <person name="Unni R."/>
            <person name="Repnik U."/>
            <person name="Schmitz R.A."/>
            <person name="Bramkamp M."/>
            <person name="Baines J.F."/>
            <person name="Unterweger D."/>
        </authorList>
    </citation>
    <scope>NUCLEOTIDE SEQUENCE</scope>
    <source>
        <strain evidence="1">KH365_2</strain>
    </source>
</reference>
<keyword evidence="1" id="KW-0808">Transferase</keyword>
<reference evidence="1" key="2">
    <citation type="submission" date="2022-04" db="EMBL/GenBank/DDBJ databases">
        <authorList>
            <person name="Fokt H."/>
            <person name="Baines J."/>
        </authorList>
    </citation>
    <scope>NUCLEOTIDE SEQUENCE</scope>
    <source>
        <strain evidence="1">KH365_2</strain>
    </source>
</reference>
<comment type="caution">
    <text evidence="1">The sequence shown here is derived from an EMBL/GenBank/DDBJ whole genome shotgun (WGS) entry which is preliminary data.</text>
</comment>
<dbReference type="InterPro" id="IPR050793">
    <property type="entry name" value="CMP-NeuNAc_synthase"/>
</dbReference>
<dbReference type="SUPFAM" id="SSF53448">
    <property type="entry name" value="Nucleotide-diphospho-sugar transferases"/>
    <property type="match status" value="1"/>
</dbReference>
<dbReference type="RefSeq" id="WP_257931696.1">
    <property type="nucleotide sequence ID" value="NZ_JAMZED010000022.1"/>
</dbReference>
<dbReference type="NCBIfam" id="TIGR03584">
    <property type="entry name" value="PseF"/>
    <property type="match status" value="1"/>
</dbReference>
<keyword evidence="2" id="KW-1185">Reference proteome</keyword>
<protein>
    <submittedName>
        <fullName evidence="1">Pseudaminic acid cytidylyltransferase</fullName>
        <ecNumber evidence="1">2.7.7.81</ecNumber>
    </submittedName>
</protein>
<dbReference type="Gene3D" id="3.90.550.10">
    <property type="entry name" value="Spore Coat Polysaccharide Biosynthesis Protein SpsA, Chain A"/>
    <property type="match status" value="1"/>
</dbReference>
<gene>
    <name evidence="1" type="primary">pseF</name>
    <name evidence="1" type="ORF">M1B79_10585</name>
</gene>
<evidence type="ECO:0000313" key="1">
    <source>
        <dbReference type="EMBL" id="MCR6505106.1"/>
    </source>
</evidence>
<dbReference type="GO" id="GO:0008781">
    <property type="term" value="F:N-acylneuraminate cytidylyltransferase activity"/>
    <property type="evidence" value="ECO:0007669"/>
    <property type="project" value="TreeGrafter"/>
</dbReference>
<dbReference type="EMBL" id="JAMZED010000022">
    <property type="protein sequence ID" value="MCR6505106.1"/>
    <property type="molecule type" value="Genomic_DNA"/>
</dbReference>
<sequence>MKNICIIPARGGSKRIPRKNIKSFLGKPIIAYSIEAALQSGLFDEVMVSTDDEEIAAIACRYGAKVPFMRSAEMSNDYAGTADVILEVLQMYKEQGREFETVCCIYSTAPFVTPERLREAYGKMNSEIDSVFTCVAYSYPIQRSLHIVDGRIGMVYPEYMNIRSQDLEPIYHDAGQFYFSRTASFVESRTFWGENTAGLVLSELEVQDLDTLTDWTLAEMKYGLLHR</sequence>
<accession>A0A9X2NTU6</accession>
<dbReference type="InterPro" id="IPR020039">
    <property type="entry name" value="PseF"/>
</dbReference>
<dbReference type="Proteomes" id="UP001143192">
    <property type="component" value="Unassembled WGS sequence"/>
</dbReference>
<dbReference type="Pfam" id="PF02348">
    <property type="entry name" value="CTP_transf_3"/>
    <property type="match status" value="1"/>
</dbReference>
<name>A0A9X2NTU6_9BACE</name>
<evidence type="ECO:0000313" key="2">
    <source>
        <dbReference type="Proteomes" id="UP001143192"/>
    </source>
</evidence>